<sequence>GGVDLFGNFGTMNYILVQNGIEANVTKTYIRKDNEFILIGDGGVDLFGNFGTMNYILVQNGIEANVTKTYIRKDNEFILIGDGGVDLFGNFGTMNYIIQAKYRTKPDDKEAYVSPKDIREFSAVLMKQPKDTVGFFVSNAKYSNRAENAATNSKLNLILYFFKYNLKISNEKFCSDCKTKKRSYIKIENIEDEAENIILQEELENNYHKIERELISEKWFIDLVEEKVRNNLRQKYPDILFENNRIILTGTIGAGKTTLSSFMSKYFEKKGLKVFIPEEISLKIKEDLDLFCKDKKKYAFFFQDLIIDTYRKMMENIDSATDDYDIIIFDRTYLDTEVFNNINSDNDLKLFYLKTKCEMIDSYDFDYVFYVKKEDVYMKDKDGYLLDEEGKKKINKQVLDNYHRMFDRIGSKYEGGLVLEPEEFDITDLDKYLNEFSELLKMPIKDLIKYLDML</sequence>
<evidence type="ECO:0000313" key="1">
    <source>
        <dbReference type="EMBL" id="CAG8543078.1"/>
    </source>
</evidence>
<organism evidence="1 2">
    <name type="scientific">Scutellospora calospora</name>
    <dbReference type="NCBI Taxonomy" id="85575"/>
    <lineage>
        <taxon>Eukaryota</taxon>
        <taxon>Fungi</taxon>
        <taxon>Fungi incertae sedis</taxon>
        <taxon>Mucoromycota</taxon>
        <taxon>Glomeromycotina</taxon>
        <taxon>Glomeromycetes</taxon>
        <taxon>Diversisporales</taxon>
        <taxon>Gigasporaceae</taxon>
        <taxon>Scutellospora</taxon>
    </lineage>
</organism>
<accession>A0ACA9LS64</accession>
<feature type="non-terminal residue" evidence="1">
    <location>
        <position position="1"/>
    </location>
</feature>
<dbReference type="EMBL" id="CAJVPM010007211">
    <property type="protein sequence ID" value="CAG8543078.1"/>
    <property type="molecule type" value="Genomic_DNA"/>
</dbReference>
<reference evidence="1" key="1">
    <citation type="submission" date="2021-06" db="EMBL/GenBank/DDBJ databases">
        <authorList>
            <person name="Kallberg Y."/>
            <person name="Tangrot J."/>
            <person name="Rosling A."/>
        </authorList>
    </citation>
    <scope>NUCLEOTIDE SEQUENCE</scope>
    <source>
        <strain evidence="1">AU212A</strain>
    </source>
</reference>
<evidence type="ECO:0000313" key="2">
    <source>
        <dbReference type="Proteomes" id="UP000789860"/>
    </source>
</evidence>
<keyword evidence="2" id="KW-1185">Reference proteome</keyword>
<comment type="caution">
    <text evidence="1">The sequence shown here is derived from an EMBL/GenBank/DDBJ whole genome shotgun (WGS) entry which is preliminary data.</text>
</comment>
<feature type="non-terminal residue" evidence="1">
    <location>
        <position position="454"/>
    </location>
</feature>
<gene>
    <name evidence="1" type="ORF">SCALOS_LOCUS4910</name>
</gene>
<proteinExistence type="predicted"/>
<name>A0ACA9LS64_9GLOM</name>
<dbReference type="Proteomes" id="UP000789860">
    <property type="component" value="Unassembled WGS sequence"/>
</dbReference>
<protein>
    <submittedName>
        <fullName evidence="1">4275_t:CDS:1</fullName>
    </submittedName>
</protein>